<comment type="similarity">
    <text evidence="1">Belongs to the aldehyde dehydrogenase family.</text>
</comment>
<organism evidence="3 4">
    <name type="scientific">Vitis rotundifolia</name>
    <name type="common">Muscadine grape</name>
    <dbReference type="NCBI Taxonomy" id="103349"/>
    <lineage>
        <taxon>Eukaryota</taxon>
        <taxon>Viridiplantae</taxon>
        <taxon>Streptophyta</taxon>
        <taxon>Embryophyta</taxon>
        <taxon>Tracheophyta</taxon>
        <taxon>Spermatophyta</taxon>
        <taxon>Magnoliopsida</taxon>
        <taxon>eudicotyledons</taxon>
        <taxon>Gunneridae</taxon>
        <taxon>Pentapetalae</taxon>
        <taxon>rosids</taxon>
        <taxon>Vitales</taxon>
        <taxon>Vitaceae</taxon>
        <taxon>Viteae</taxon>
        <taxon>Vitis</taxon>
    </lineage>
</organism>
<dbReference type="EMBL" id="JARBHA010000003">
    <property type="protein sequence ID" value="KAJ9705544.1"/>
    <property type="molecule type" value="Genomic_DNA"/>
</dbReference>
<feature type="domain" description="Aldehyde dehydrogenase" evidence="2">
    <location>
        <begin position="2"/>
        <end position="102"/>
    </location>
</feature>
<dbReference type="InterPro" id="IPR016161">
    <property type="entry name" value="Ald_DH/histidinol_DH"/>
</dbReference>
<dbReference type="InterPro" id="IPR016163">
    <property type="entry name" value="Ald_DH_C"/>
</dbReference>
<protein>
    <recommendedName>
        <fullName evidence="2">Aldehyde dehydrogenase domain-containing protein</fullName>
    </recommendedName>
</protein>
<comment type="caution">
    <text evidence="3">The sequence shown here is derived from an EMBL/GenBank/DDBJ whole genome shotgun (WGS) entry which is preliminary data.</text>
</comment>
<evidence type="ECO:0000256" key="1">
    <source>
        <dbReference type="ARBA" id="ARBA00009986"/>
    </source>
</evidence>
<dbReference type="GO" id="GO:0005739">
    <property type="term" value="C:mitochondrion"/>
    <property type="evidence" value="ECO:0007669"/>
    <property type="project" value="TreeGrafter"/>
</dbReference>
<gene>
    <name evidence="3" type="ORF">PVL29_003546</name>
</gene>
<dbReference type="Proteomes" id="UP001168098">
    <property type="component" value="Unassembled WGS sequence"/>
</dbReference>
<dbReference type="PANTHER" id="PTHR43866">
    <property type="entry name" value="MALONATE-SEMIALDEHYDE DEHYDROGENASE"/>
    <property type="match status" value="1"/>
</dbReference>
<dbReference type="PANTHER" id="PTHR43866:SF3">
    <property type="entry name" value="METHYLMALONATE-SEMIALDEHYDE DEHYDROGENASE [ACYLATING], MITOCHONDRIAL"/>
    <property type="match status" value="1"/>
</dbReference>
<dbReference type="InterPro" id="IPR015590">
    <property type="entry name" value="Aldehyde_DH_dom"/>
</dbReference>
<proteinExistence type="inferred from homology"/>
<accession>A0AA39AE55</accession>
<evidence type="ECO:0000259" key="2">
    <source>
        <dbReference type="Pfam" id="PF00171"/>
    </source>
</evidence>
<name>A0AA39AE55_VITRO</name>
<dbReference type="SUPFAM" id="SSF53720">
    <property type="entry name" value="ALDH-like"/>
    <property type="match status" value="1"/>
</dbReference>
<dbReference type="Gene3D" id="3.40.309.10">
    <property type="entry name" value="Aldehyde Dehydrogenase, Chain A, domain 2"/>
    <property type="match status" value="1"/>
</dbReference>
<dbReference type="GO" id="GO:0006574">
    <property type="term" value="P:L-valine catabolic process"/>
    <property type="evidence" value="ECO:0007669"/>
    <property type="project" value="TreeGrafter"/>
</dbReference>
<evidence type="ECO:0000313" key="3">
    <source>
        <dbReference type="EMBL" id="KAJ9705544.1"/>
    </source>
</evidence>
<dbReference type="InterPro" id="IPR010061">
    <property type="entry name" value="MeMal-semiAld_DH"/>
</dbReference>
<keyword evidence="4" id="KW-1185">Reference proteome</keyword>
<reference evidence="3 4" key="1">
    <citation type="journal article" date="2023" name="BMC Biotechnol.">
        <title>Vitis rotundifolia cv Carlos genome sequencing.</title>
        <authorList>
            <person name="Huff M."/>
            <person name="Hulse-Kemp A."/>
            <person name="Scheffler B."/>
            <person name="Youngblood R."/>
            <person name="Simpson S."/>
            <person name="Babiker E."/>
            <person name="Staton M."/>
        </authorList>
    </citation>
    <scope>NUCLEOTIDE SEQUENCE [LARGE SCALE GENOMIC DNA]</scope>
    <source>
        <tissue evidence="3">Leaf</tissue>
    </source>
</reference>
<sequence>MCKFIQNSVERGAGLVLDGRNIVFPGYERGNFIGPIILSDVTADMECYKKEIFGPVLLCIQPDNLDEAANIVDRNKYGNGASIFTSSGAAAREFQTEIEAGSGLLYPLGRQRRFVGTHK</sequence>
<dbReference type="Pfam" id="PF00171">
    <property type="entry name" value="Aldedh"/>
    <property type="match status" value="1"/>
</dbReference>
<dbReference type="GO" id="GO:0004491">
    <property type="term" value="F:methylmalonate-semialdehyde dehydrogenase (acylating, NAD) activity"/>
    <property type="evidence" value="ECO:0007669"/>
    <property type="project" value="InterPro"/>
</dbReference>
<dbReference type="GO" id="GO:0006210">
    <property type="term" value="P:thymine catabolic process"/>
    <property type="evidence" value="ECO:0007669"/>
    <property type="project" value="TreeGrafter"/>
</dbReference>
<evidence type="ECO:0000313" key="4">
    <source>
        <dbReference type="Proteomes" id="UP001168098"/>
    </source>
</evidence>
<dbReference type="AlphaFoldDB" id="A0AA39AE55"/>